<keyword evidence="3" id="KW-0378">Hydrolase</keyword>
<reference evidence="3 4" key="1">
    <citation type="submission" date="2017-03" db="EMBL/GenBank/DDBJ databases">
        <title>Genome sequence of Sphingomonas mucosissima DSM 17494.</title>
        <authorList>
            <person name="Poehlein A."/>
            <person name="Wuebbeler J.H."/>
            <person name="Steinbuechel A."/>
            <person name="Daniel R."/>
        </authorList>
    </citation>
    <scope>NUCLEOTIDE SEQUENCE [LARGE SCALE GENOMIC DNA]</scope>
    <source>
        <strain evidence="3 4">DSM 17494</strain>
    </source>
</reference>
<dbReference type="InterPro" id="IPR003675">
    <property type="entry name" value="Rce1/LyrA-like_dom"/>
</dbReference>
<evidence type="ECO:0000259" key="2">
    <source>
        <dbReference type="Pfam" id="PF02517"/>
    </source>
</evidence>
<keyword evidence="1" id="KW-0812">Transmembrane</keyword>
<dbReference type="RefSeq" id="WP_088333316.1">
    <property type="nucleotide sequence ID" value="NZ_NBBJ01000002.1"/>
</dbReference>
<feature type="transmembrane region" description="Helical" evidence="1">
    <location>
        <begin position="160"/>
        <end position="181"/>
    </location>
</feature>
<dbReference type="AlphaFoldDB" id="A0A245ZLF9"/>
<keyword evidence="4" id="KW-1185">Reference proteome</keyword>
<sequence length="256" mass="26701">MLAAALLFAALGLLAHGWWTKRSLAARIARAARGRSASRPRSTLGWALGIFVTYGATALVALALLGRPEALTDLPVELGEAARLVGIAPLPVDALVSVGWSLGAGFVLGALAVIVMARRGWLRFATMYRSPAVATTRAEAGPALLLAAAAGIGEELFFRLLIPLLTAMITGSGVAGCLLGWAAFTLAHRYQGALSMGAVAIVGAVLGWLYLATGLLWLAMLLHTVVDANALVLRPWLEKLGRHGADRRRGATGAPR</sequence>
<evidence type="ECO:0000256" key="1">
    <source>
        <dbReference type="SAM" id="Phobius"/>
    </source>
</evidence>
<dbReference type="Proteomes" id="UP000197783">
    <property type="component" value="Unassembled WGS sequence"/>
</dbReference>
<evidence type="ECO:0000313" key="4">
    <source>
        <dbReference type="Proteomes" id="UP000197783"/>
    </source>
</evidence>
<name>A0A245ZLF9_9SPHN</name>
<keyword evidence="1" id="KW-1133">Transmembrane helix</keyword>
<proteinExistence type="predicted"/>
<dbReference type="GO" id="GO:0006508">
    <property type="term" value="P:proteolysis"/>
    <property type="evidence" value="ECO:0007669"/>
    <property type="project" value="UniProtKB-KW"/>
</dbReference>
<gene>
    <name evidence="3" type="ORF">SPMU_15730</name>
</gene>
<accession>A0A245ZLF9</accession>
<dbReference type="GO" id="GO:0004175">
    <property type="term" value="F:endopeptidase activity"/>
    <property type="evidence" value="ECO:0007669"/>
    <property type="project" value="UniProtKB-ARBA"/>
</dbReference>
<comment type="caution">
    <text evidence="3">The sequence shown here is derived from an EMBL/GenBank/DDBJ whole genome shotgun (WGS) entry which is preliminary data.</text>
</comment>
<feature type="transmembrane region" description="Helical" evidence="1">
    <location>
        <begin position="94"/>
        <end position="117"/>
    </location>
</feature>
<feature type="transmembrane region" description="Helical" evidence="1">
    <location>
        <begin position="44"/>
        <end position="65"/>
    </location>
</feature>
<dbReference type="Pfam" id="PF02517">
    <property type="entry name" value="Rce1-like"/>
    <property type="match status" value="1"/>
</dbReference>
<protein>
    <submittedName>
        <fullName evidence="3">CAAX amino terminal protease self-immunity</fullName>
    </submittedName>
</protein>
<keyword evidence="3" id="KW-0645">Protease</keyword>
<evidence type="ECO:0000313" key="3">
    <source>
        <dbReference type="EMBL" id="OWK30586.1"/>
    </source>
</evidence>
<dbReference type="OrthoDB" id="7632478at2"/>
<keyword evidence="1" id="KW-0472">Membrane</keyword>
<dbReference type="GO" id="GO:0080120">
    <property type="term" value="P:CAAX-box protein maturation"/>
    <property type="evidence" value="ECO:0007669"/>
    <property type="project" value="UniProtKB-ARBA"/>
</dbReference>
<dbReference type="EMBL" id="NBBJ01000002">
    <property type="protein sequence ID" value="OWK30586.1"/>
    <property type="molecule type" value="Genomic_DNA"/>
</dbReference>
<feature type="domain" description="CAAX prenyl protease 2/Lysostaphin resistance protein A-like" evidence="2">
    <location>
        <begin position="143"/>
        <end position="228"/>
    </location>
</feature>
<feature type="transmembrane region" description="Helical" evidence="1">
    <location>
        <begin position="193"/>
        <end position="211"/>
    </location>
</feature>
<organism evidence="3 4">
    <name type="scientific">Sphingomonas mucosissima</name>
    <dbReference type="NCBI Taxonomy" id="370959"/>
    <lineage>
        <taxon>Bacteria</taxon>
        <taxon>Pseudomonadati</taxon>
        <taxon>Pseudomonadota</taxon>
        <taxon>Alphaproteobacteria</taxon>
        <taxon>Sphingomonadales</taxon>
        <taxon>Sphingomonadaceae</taxon>
        <taxon>Sphingomonas</taxon>
    </lineage>
</organism>